<comment type="similarity">
    <text evidence="2">Belongs to the UPF0324 family.</text>
</comment>
<feature type="transmembrane region" description="Helical" evidence="7">
    <location>
        <begin position="129"/>
        <end position="152"/>
    </location>
</feature>
<feature type="transmembrane region" description="Helical" evidence="7">
    <location>
        <begin position="70"/>
        <end position="89"/>
    </location>
</feature>
<sequence length="341" mass="36035">MSAQLTAQFLPLTHRWNLYAPGVMVSFMIAASAYYISSRLGGPVMLYALLFGMALNFLSDSDRCQPGIRLSSKTILRLGVALLGLQITWLDVAALGLSTIELVIAAVTLTIIGGVFLGRLLKLDKSYSVLSAGAVAICGASAALAISSVLPVDKEDSEKLESQTLLVVVGVTALSTIAMVLYPVLINAIGLDDKTAGVFLGATIHDVAQVIGAGYMISDETGQVAAVVKLLRVACLVPVVMIIGLIFRSELDARRGSKRPPVIPFFLFGFLAFVGLASIEVLPESMAIFLSDVSRWFLIAAVAALGMKTSLKKLFTIGYAPVLALALQTCLLAVFVLAVLI</sequence>
<gene>
    <name evidence="8" type="ORF">ACFOKA_17920</name>
</gene>
<dbReference type="PANTHER" id="PTHR30106:SF2">
    <property type="entry name" value="UPF0324 INNER MEMBRANE PROTEIN YEIH"/>
    <property type="match status" value="1"/>
</dbReference>
<dbReference type="RefSeq" id="WP_194214402.1">
    <property type="nucleotide sequence ID" value="NZ_CP061205.1"/>
</dbReference>
<feature type="transmembrane region" description="Helical" evidence="7">
    <location>
        <begin position="317"/>
        <end position="340"/>
    </location>
</feature>
<proteinExistence type="inferred from homology"/>
<dbReference type="Pfam" id="PF03601">
    <property type="entry name" value="Cons_hypoth698"/>
    <property type="match status" value="1"/>
</dbReference>
<evidence type="ECO:0000256" key="5">
    <source>
        <dbReference type="ARBA" id="ARBA00022989"/>
    </source>
</evidence>
<feature type="transmembrane region" description="Helical" evidence="7">
    <location>
        <begin position="261"/>
        <end position="279"/>
    </location>
</feature>
<keyword evidence="6 7" id="KW-0472">Membrane</keyword>
<evidence type="ECO:0000256" key="3">
    <source>
        <dbReference type="ARBA" id="ARBA00022475"/>
    </source>
</evidence>
<dbReference type="EMBL" id="JBHRSL010000028">
    <property type="protein sequence ID" value="MFC3053782.1"/>
    <property type="molecule type" value="Genomic_DNA"/>
</dbReference>
<evidence type="ECO:0000313" key="9">
    <source>
        <dbReference type="Proteomes" id="UP001595444"/>
    </source>
</evidence>
<keyword evidence="9" id="KW-1185">Reference proteome</keyword>
<comment type="caution">
    <text evidence="8">The sequence shown here is derived from an EMBL/GenBank/DDBJ whole genome shotgun (WGS) entry which is preliminary data.</text>
</comment>
<evidence type="ECO:0000313" key="8">
    <source>
        <dbReference type="EMBL" id="MFC3053782.1"/>
    </source>
</evidence>
<evidence type="ECO:0000256" key="2">
    <source>
        <dbReference type="ARBA" id="ARBA00007977"/>
    </source>
</evidence>
<dbReference type="InterPro" id="IPR018383">
    <property type="entry name" value="UPF0324_pro"/>
</dbReference>
<reference evidence="9" key="1">
    <citation type="journal article" date="2019" name="Int. J. Syst. Evol. Microbiol.">
        <title>The Global Catalogue of Microorganisms (GCM) 10K type strain sequencing project: providing services to taxonomists for standard genome sequencing and annotation.</title>
        <authorList>
            <consortium name="The Broad Institute Genomics Platform"/>
            <consortium name="The Broad Institute Genome Sequencing Center for Infectious Disease"/>
            <person name="Wu L."/>
            <person name="Ma J."/>
        </authorList>
    </citation>
    <scope>NUCLEOTIDE SEQUENCE [LARGE SCALE GENOMIC DNA]</scope>
    <source>
        <strain evidence="9">KCTC 62164</strain>
    </source>
</reference>
<accession>A0ABV7D9S1</accession>
<evidence type="ECO:0000256" key="7">
    <source>
        <dbReference type="SAM" id="Phobius"/>
    </source>
</evidence>
<keyword evidence="4 7" id="KW-0812">Transmembrane</keyword>
<evidence type="ECO:0000256" key="6">
    <source>
        <dbReference type="ARBA" id="ARBA00023136"/>
    </source>
</evidence>
<name>A0ABV7D9S1_9PROT</name>
<keyword evidence="3" id="KW-1003">Cell membrane</keyword>
<feature type="transmembrane region" description="Helical" evidence="7">
    <location>
        <begin position="230"/>
        <end position="249"/>
    </location>
</feature>
<feature type="transmembrane region" description="Helical" evidence="7">
    <location>
        <begin position="95"/>
        <end position="117"/>
    </location>
</feature>
<feature type="transmembrane region" description="Helical" evidence="7">
    <location>
        <begin position="164"/>
        <end position="185"/>
    </location>
</feature>
<comment type="subcellular location">
    <subcellularLocation>
        <location evidence="1">Cell membrane</location>
        <topology evidence="1">Multi-pass membrane protein</topology>
    </subcellularLocation>
</comment>
<protein>
    <submittedName>
        <fullName evidence="8">YeiH family protein</fullName>
    </submittedName>
</protein>
<feature type="transmembrane region" description="Helical" evidence="7">
    <location>
        <begin position="42"/>
        <end position="58"/>
    </location>
</feature>
<dbReference type="Proteomes" id="UP001595444">
    <property type="component" value="Unassembled WGS sequence"/>
</dbReference>
<feature type="transmembrane region" description="Helical" evidence="7">
    <location>
        <begin position="16"/>
        <end position="36"/>
    </location>
</feature>
<evidence type="ECO:0000256" key="1">
    <source>
        <dbReference type="ARBA" id="ARBA00004651"/>
    </source>
</evidence>
<dbReference type="PANTHER" id="PTHR30106">
    <property type="entry name" value="INNER MEMBRANE PROTEIN YEIH-RELATED"/>
    <property type="match status" value="1"/>
</dbReference>
<organism evidence="8 9">
    <name type="scientific">Kordiimonas pumila</name>
    <dbReference type="NCBI Taxonomy" id="2161677"/>
    <lineage>
        <taxon>Bacteria</taxon>
        <taxon>Pseudomonadati</taxon>
        <taxon>Pseudomonadota</taxon>
        <taxon>Alphaproteobacteria</taxon>
        <taxon>Kordiimonadales</taxon>
        <taxon>Kordiimonadaceae</taxon>
        <taxon>Kordiimonas</taxon>
    </lineage>
</organism>
<feature type="transmembrane region" description="Helical" evidence="7">
    <location>
        <begin position="197"/>
        <end position="218"/>
    </location>
</feature>
<keyword evidence="5 7" id="KW-1133">Transmembrane helix</keyword>
<evidence type="ECO:0000256" key="4">
    <source>
        <dbReference type="ARBA" id="ARBA00022692"/>
    </source>
</evidence>